<dbReference type="InterPro" id="IPR014710">
    <property type="entry name" value="RmlC-like_jellyroll"/>
</dbReference>
<dbReference type="Gene3D" id="2.60.120.10">
    <property type="entry name" value="Jelly Rolls"/>
    <property type="match status" value="1"/>
</dbReference>
<sequence>MPIRLSANRPAARFYRGGERIALFRGAPRPAGREAEEREPEDWIASTTTVAGETRTGLTVLPDGVLLRDAVAADPVRWLGAAHAHRWGSDTRLLVKLLDAGQRLPVHAHPDDAFAAAHLGRAHGKAEAWYILSEGTVHLGLREDVEPARLAALVARQDTDALLGLLHRTAVRPGDVVWVPPGELHAIGAGVLLLELQQPEDLSILLEWRGFALDGAVDGHVGIGFDRALTAVTHRARSSAEMARLVHPAPAETDGSVFPAAADPFFRLERHALDGERALAAGFAVAVVSAGELRLGGQEAPAGTTWLIAAAEGAVTVSGRGEILVARPPAP</sequence>
<dbReference type="AlphaFoldDB" id="A0A2K9DN60"/>
<dbReference type="InterPro" id="IPR051804">
    <property type="entry name" value="Carb_Metab_Reg_Kinase/Isom"/>
</dbReference>
<dbReference type="CDD" id="cd07010">
    <property type="entry name" value="cupin_PMI_type_I_N_bac"/>
    <property type="match status" value="1"/>
</dbReference>
<evidence type="ECO:0000313" key="4">
    <source>
        <dbReference type="Proteomes" id="UP000233276"/>
    </source>
</evidence>
<organism evidence="3 4">
    <name type="scientific">Microbacterium hominis</name>
    <dbReference type="NCBI Taxonomy" id="162426"/>
    <lineage>
        <taxon>Bacteria</taxon>
        <taxon>Bacillati</taxon>
        <taxon>Actinomycetota</taxon>
        <taxon>Actinomycetes</taxon>
        <taxon>Micrococcales</taxon>
        <taxon>Microbacteriaceae</taxon>
        <taxon>Microbacterium</taxon>
    </lineage>
</organism>
<evidence type="ECO:0000313" key="3">
    <source>
        <dbReference type="EMBL" id="AUG28576.1"/>
    </source>
</evidence>
<keyword evidence="3" id="KW-0808">Transferase</keyword>
<keyword evidence="2" id="KW-0862">Zinc</keyword>
<evidence type="ECO:0000256" key="1">
    <source>
        <dbReference type="ARBA" id="ARBA00022723"/>
    </source>
</evidence>
<dbReference type="RefSeq" id="WP_101305541.1">
    <property type="nucleotide sequence ID" value="NZ_CP025299.1"/>
</dbReference>
<reference evidence="3 4" key="1">
    <citation type="submission" date="2017-12" db="EMBL/GenBank/DDBJ databases">
        <title>Isolation and characterization of estrogens degradatiion strain Microbacterium hominis SJTG1.</title>
        <authorList>
            <person name="Xiong W."/>
            <person name="Yin C."/>
            <person name="Zheng D."/>
            <person name="Liang R."/>
        </authorList>
    </citation>
    <scope>NUCLEOTIDE SEQUENCE [LARGE SCALE GENOMIC DNA]</scope>
    <source>
        <strain evidence="3 4">SJTG1</strain>
    </source>
</reference>
<dbReference type="SUPFAM" id="SSF51182">
    <property type="entry name" value="RmlC-like cupins"/>
    <property type="match status" value="1"/>
</dbReference>
<dbReference type="InterPro" id="IPR011051">
    <property type="entry name" value="RmlC_Cupin_sf"/>
</dbReference>
<dbReference type="KEGG" id="mhos:CXR34_03270"/>
<protein>
    <submittedName>
        <fullName evidence="3">Carbohydrate kinase</fullName>
    </submittedName>
</protein>
<dbReference type="PANTHER" id="PTHR42742:SF3">
    <property type="entry name" value="FRUCTOKINASE"/>
    <property type="match status" value="1"/>
</dbReference>
<dbReference type="Proteomes" id="UP000233276">
    <property type="component" value="Chromosome"/>
</dbReference>
<name>A0A2K9DN60_9MICO</name>
<keyword evidence="3" id="KW-0418">Kinase</keyword>
<keyword evidence="1" id="KW-0479">Metal-binding</keyword>
<proteinExistence type="predicted"/>
<dbReference type="GO" id="GO:0046872">
    <property type="term" value="F:metal ion binding"/>
    <property type="evidence" value="ECO:0007669"/>
    <property type="project" value="UniProtKB-KW"/>
</dbReference>
<dbReference type="GO" id="GO:0016301">
    <property type="term" value="F:kinase activity"/>
    <property type="evidence" value="ECO:0007669"/>
    <property type="project" value="UniProtKB-KW"/>
</dbReference>
<dbReference type="PANTHER" id="PTHR42742">
    <property type="entry name" value="TRANSCRIPTIONAL REPRESSOR MPRA"/>
    <property type="match status" value="1"/>
</dbReference>
<gene>
    <name evidence="3" type="ORF">CXR34_03270</name>
</gene>
<evidence type="ECO:0000256" key="2">
    <source>
        <dbReference type="ARBA" id="ARBA00022833"/>
    </source>
</evidence>
<accession>A0A2K9DN60</accession>
<dbReference type="EMBL" id="CP025299">
    <property type="protein sequence ID" value="AUG28576.1"/>
    <property type="molecule type" value="Genomic_DNA"/>
</dbReference>